<gene>
    <name evidence="1" type="ORF">FOE67_22690</name>
</gene>
<evidence type="ECO:0000313" key="1">
    <source>
        <dbReference type="EMBL" id="MBB0232228.1"/>
    </source>
</evidence>
<dbReference type="AlphaFoldDB" id="A0A7W3T7G8"/>
<dbReference type="Proteomes" id="UP000530234">
    <property type="component" value="Unassembled WGS sequence"/>
</dbReference>
<accession>A0A7W3T7G8</accession>
<keyword evidence="2" id="KW-1185">Reference proteome</keyword>
<proteinExistence type="predicted"/>
<reference evidence="2" key="1">
    <citation type="submission" date="2019-10" db="EMBL/GenBank/DDBJ databases">
        <title>Streptomyces sp. nov., a novel actinobacterium isolated from alkaline environment.</title>
        <authorList>
            <person name="Golinska P."/>
        </authorList>
    </citation>
    <scope>NUCLEOTIDE SEQUENCE [LARGE SCALE GENOMIC DNA]</scope>
    <source>
        <strain evidence="2">DSM 42108</strain>
    </source>
</reference>
<evidence type="ECO:0000313" key="2">
    <source>
        <dbReference type="Proteomes" id="UP000530234"/>
    </source>
</evidence>
<sequence length="124" mass="13572">MGITREPGAPVRPTAGWRERAVEYPERYPPDLLGAVDAALDAYAADVAALGGAPRDIEVMARIEGVVTALNDLDERYGFIETIEREELCDHIDAVLTAHGVDLDALAARAGIGRWELTDAWRDW</sequence>
<protein>
    <submittedName>
        <fullName evidence="1">Uncharacterized protein</fullName>
    </submittedName>
</protein>
<comment type="caution">
    <text evidence="1">The sequence shown here is derived from an EMBL/GenBank/DDBJ whole genome shotgun (WGS) entry which is preliminary data.</text>
</comment>
<name>A0A7W3T7G8_9ACTN</name>
<dbReference type="RefSeq" id="WP_182666771.1">
    <property type="nucleotide sequence ID" value="NZ_VKHS01000816.1"/>
</dbReference>
<organism evidence="1 2">
    <name type="scientific">Streptomyces calidiresistens</name>
    <dbReference type="NCBI Taxonomy" id="1485586"/>
    <lineage>
        <taxon>Bacteria</taxon>
        <taxon>Bacillati</taxon>
        <taxon>Actinomycetota</taxon>
        <taxon>Actinomycetes</taxon>
        <taxon>Kitasatosporales</taxon>
        <taxon>Streptomycetaceae</taxon>
        <taxon>Streptomyces</taxon>
    </lineage>
</organism>
<dbReference type="EMBL" id="VKHS01000816">
    <property type="protein sequence ID" value="MBB0232228.1"/>
    <property type="molecule type" value="Genomic_DNA"/>
</dbReference>